<protein>
    <submittedName>
        <fullName evidence="2">Fructosamine kinase</fullName>
    </submittedName>
</protein>
<dbReference type="Gene3D" id="3.30.200.20">
    <property type="entry name" value="Phosphorylase Kinase, domain 1"/>
    <property type="match status" value="1"/>
</dbReference>
<accession>A0A2R7YY96</accession>
<name>A0A2R7YY96_9ACTN</name>
<dbReference type="Proteomes" id="UP000244867">
    <property type="component" value="Unassembled WGS sequence"/>
</dbReference>
<reference evidence="2 3" key="1">
    <citation type="submission" date="2018-03" db="EMBL/GenBank/DDBJ databases">
        <authorList>
            <person name="Keele B.F."/>
        </authorList>
    </citation>
    <scope>NUCLEOTIDE SEQUENCE [LARGE SCALE GENOMIC DNA]</scope>
    <source>
        <strain evidence="2 3">IB-3</strain>
    </source>
</reference>
<evidence type="ECO:0000256" key="1">
    <source>
        <dbReference type="PIRNR" id="PIRNR006221"/>
    </source>
</evidence>
<sequence>MTRQPLVARRAEELLGTSVVSTAPVAGGDIATATRLRLSNGQMALMKTVAHAPDGFFEAEAAGLRWLAEVPGGVPIPEVLAGSDDCVILVWVEPTAKHQPEAAAGFGQALATTHQAGAATYGAARDGFIGRLPLPNKPCDTWPEFYAVRRVLPYLKLARDRGAVTDGEAATIEAVIGRLPDLVPDEAPSRLHGDLWNGNCLWGVDGAVHVIDPAAYGGHREADLAMLHLFGLPHLPRVVQAYHEAAPLADGWEERLGVHQLFPLLVHACMFGGGYAARAAAIAARYA</sequence>
<dbReference type="PANTHER" id="PTHR12149:SF8">
    <property type="entry name" value="PROTEIN-RIBULOSAMINE 3-KINASE"/>
    <property type="match status" value="1"/>
</dbReference>
<dbReference type="AlphaFoldDB" id="A0A2R7YY96"/>
<dbReference type="InterPro" id="IPR011009">
    <property type="entry name" value="Kinase-like_dom_sf"/>
</dbReference>
<dbReference type="Gene3D" id="1.10.510.10">
    <property type="entry name" value="Transferase(Phosphotransferase) domain 1"/>
    <property type="match status" value="1"/>
</dbReference>
<proteinExistence type="inferred from homology"/>
<organism evidence="2 3">
    <name type="scientific">Nocardioides currus</name>
    <dbReference type="NCBI Taxonomy" id="2133958"/>
    <lineage>
        <taxon>Bacteria</taxon>
        <taxon>Bacillati</taxon>
        <taxon>Actinomycetota</taxon>
        <taxon>Actinomycetes</taxon>
        <taxon>Propionibacteriales</taxon>
        <taxon>Nocardioidaceae</taxon>
        <taxon>Nocardioides</taxon>
    </lineage>
</organism>
<dbReference type="OrthoDB" id="5291879at2"/>
<keyword evidence="3" id="KW-1185">Reference proteome</keyword>
<dbReference type="SUPFAM" id="SSF56112">
    <property type="entry name" value="Protein kinase-like (PK-like)"/>
    <property type="match status" value="1"/>
</dbReference>
<evidence type="ECO:0000313" key="3">
    <source>
        <dbReference type="Proteomes" id="UP000244867"/>
    </source>
</evidence>
<gene>
    <name evidence="2" type="ORF">C7S10_10160</name>
</gene>
<dbReference type="PANTHER" id="PTHR12149">
    <property type="entry name" value="FRUCTOSAMINE 3 KINASE-RELATED PROTEIN"/>
    <property type="match status" value="1"/>
</dbReference>
<dbReference type="InterPro" id="IPR016477">
    <property type="entry name" value="Fructo-/Ketosamine-3-kinase"/>
</dbReference>
<dbReference type="RefSeq" id="WP_108344309.1">
    <property type="nucleotide sequence ID" value="NZ_PYXZ01000003.1"/>
</dbReference>
<dbReference type="Pfam" id="PF03881">
    <property type="entry name" value="Fructosamin_kin"/>
    <property type="match status" value="1"/>
</dbReference>
<dbReference type="Gene3D" id="1.20.1270.240">
    <property type="match status" value="1"/>
</dbReference>
<dbReference type="EMBL" id="PYXZ01000003">
    <property type="protein sequence ID" value="PUA81367.1"/>
    <property type="molecule type" value="Genomic_DNA"/>
</dbReference>
<dbReference type="GO" id="GO:0016301">
    <property type="term" value="F:kinase activity"/>
    <property type="evidence" value="ECO:0007669"/>
    <property type="project" value="UniProtKB-UniRule"/>
</dbReference>
<keyword evidence="1 2" id="KW-0418">Kinase</keyword>
<keyword evidence="1" id="KW-0808">Transferase</keyword>
<comment type="similarity">
    <text evidence="1">Belongs to the fructosamine kinase family.</text>
</comment>
<evidence type="ECO:0000313" key="2">
    <source>
        <dbReference type="EMBL" id="PUA81367.1"/>
    </source>
</evidence>
<dbReference type="PIRSF" id="PIRSF006221">
    <property type="entry name" value="Ketosamine-3-kinase"/>
    <property type="match status" value="1"/>
</dbReference>
<comment type="caution">
    <text evidence="2">The sequence shown here is derived from an EMBL/GenBank/DDBJ whole genome shotgun (WGS) entry which is preliminary data.</text>
</comment>